<sequence length="172" mass="19609">MNRRQFLRTAAFTPLVVVLGSKFVATLRHYPLTDLQQRLRAMQPDRLRSMGNWNVSQIFQHCAQNLRYSIVGYPQHHSVLQKNIVGKLALNFYAAIGSMPAAQEQPIPGAPPLAVDVPNDVALHELMFELQEFINWQGELAAHFAYGSLTKAQYYKVHALFLEQHLQQIVSR</sequence>
<organism evidence="1 2">
    <name type="scientific">Alishewanella maricola</name>
    <dbReference type="NCBI Taxonomy" id="2795740"/>
    <lineage>
        <taxon>Bacteria</taxon>
        <taxon>Pseudomonadati</taxon>
        <taxon>Pseudomonadota</taxon>
        <taxon>Gammaproteobacteria</taxon>
        <taxon>Alteromonadales</taxon>
        <taxon>Alteromonadaceae</taxon>
        <taxon>Alishewanella</taxon>
    </lineage>
</organism>
<gene>
    <name evidence="1" type="ORF">JAO78_001675</name>
</gene>
<reference evidence="1 2" key="1">
    <citation type="submission" date="2021-10" db="EMBL/GenBank/DDBJ databases">
        <title>Alishewanella koreense sp. nov. isolated from seawater of southwestern coast in South Korea and the proposal for the reclassification of Rheinheimera perlucida and Rheinheimera tuosuensis as Arsukibacterium perlucida and Arsukibacterium tuosuensis.</title>
        <authorList>
            <person name="Kim K.H."/>
            <person name="Ruan W."/>
            <person name="Kim K.R."/>
            <person name="Baek J.H."/>
            <person name="Jeon C.O."/>
        </authorList>
    </citation>
    <scope>NUCLEOTIDE SEQUENCE [LARGE SCALE GENOMIC DNA]</scope>
    <source>
        <strain evidence="1 2">16-MA</strain>
    </source>
</reference>
<evidence type="ECO:0000313" key="1">
    <source>
        <dbReference type="EMBL" id="MCB5225529.1"/>
    </source>
</evidence>
<comment type="caution">
    <text evidence="1">The sequence shown here is derived from an EMBL/GenBank/DDBJ whole genome shotgun (WGS) entry which is preliminary data.</text>
</comment>
<keyword evidence="2" id="KW-1185">Reference proteome</keyword>
<dbReference type="InterPro" id="IPR011463">
    <property type="entry name" value="DUF1569"/>
</dbReference>
<name>A0ABS8BZN0_9ALTE</name>
<proteinExistence type="predicted"/>
<dbReference type="Pfam" id="PF07606">
    <property type="entry name" value="DUF1569"/>
    <property type="match status" value="1"/>
</dbReference>
<accession>A0ABS8BZN0</accession>
<evidence type="ECO:0000313" key="2">
    <source>
        <dbReference type="Proteomes" id="UP000633814"/>
    </source>
</evidence>
<protein>
    <submittedName>
        <fullName evidence="1">DUF1569 domain-containing protein</fullName>
    </submittedName>
</protein>
<dbReference type="Proteomes" id="UP000633814">
    <property type="component" value="Unassembled WGS sequence"/>
</dbReference>
<dbReference type="RefSeq" id="WP_226749618.1">
    <property type="nucleotide sequence ID" value="NZ_JAEINI020000001.1"/>
</dbReference>
<dbReference type="EMBL" id="JAEINI020000001">
    <property type="protein sequence ID" value="MCB5225529.1"/>
    <property type="molecule type" value="Genomic_DNA"/>
</dbReference>